<sequence>MTRDMHTSSCPSLPLLQLTWLVMRRSSLTMMCEYCNLVKLVLVMLRAETSPEVIGLGSNNSTAVITVLKRKRKTQENRKAVFGVGAIYACRSLKLTRRYTTQYYEGVKISVE</sequence>
<gene>
    <name evidence="1" type="primary">Acey_s0290.g1528</name>
    <name evidence="1" type="ORF">Y032_0290g1528</name>
</gene>
<reference evidence="2" key="1">
    <citation type="journal article" date="2015" name="Nat. Genet.">
        <title>The genome and transcriptome of the zoonotic hookworm Ancylostoma ceylanicum identify infection-specific gene families.</title>
        <authorList>
            <person name="Schwarz E.M."/>
            <person name="Hu Y."/>
            <person name="Antoshechkin I."/>
            <person name="Miller M.M."/>
            <person name="Sternberg P.W."/>
            <person name="Aroian R.V."/>
        </authorList>
    </citation>
    <scope>NUCLEOTIDE SEQUENCE</scope>
    <source>
        <strain evidence="2">HY135</strain>
    </source>
</reference>
<proteinExistence type="predicted"/>
<name>A0A016S552_9BILA</name>
<evidence type="ECO:0000313" key="2">
    <source>
        <dbReference type="Proteomes" id="UP000024635"/>
    </source>
</evidence>
<comment type="caution">
    <text evidence="1">The sequence shown here is derived from an EMBL/GenBank/DDBJ whole genome shotgun (WGS) entry which is preliminary data.</text>
</comment>
<evidence type="ECO:0000313" key="1">
    <source>
        <dbReference type="EMBL" id="EYB85800.1"/>
    </source>
</evidence>
<dbReference type="EMBL" id="JARK01001626">
    <property type="protein sequence ID" value="EYB85800.1"/>
    <property type="molecule type" value="Genomic_DNA"/>
</dbReference>
<organism evidence="1 2">
    <name type="scientific">Ancylostoma ceylanicum</name>
    <dbReference type="NCBI Taxonomy" id="53326"/>
    <lineage>
        <taxon>Eukaryota</taxon>
        <taxon>Metazoa</taxon>
        <taxon>Ecdysozoa</taxon>
        <taxon>Nematoda</taxon>
        <taxon>Chromadorea</taxon>
        <taxon>Rhabditida</taxon>
        <taxon>Rhabditina</taxon>
        <taxon>Rhabditomorpha</taxon>
        <taxon>Strongyloidea</taxon>
        <taxon>Ancylostomatidae</taxon>
        <taxon>Ancylostomatinae</taxon>
        <taxon>Ancylostoma</taxon>
    </lineage>
</organism>
<dbReference type="AlphaFoldDB" id="A0A016S552"/>
<accession>A0A016S552</accession>
<keyword evidence="2" id="KW-1185">Reference proteome</keyword>
<protein>
    <submittedName>
        <fullName evidence="1">Uncharacterized protein</fullName>
    </submittedName>
</protein>
<dbReference type="Proteomes" id="UP000024635">
    <property type="component" value="Unassembled WGS sequence"/>
</dbReference>